<accession>A0ABQ5PG96</accession>
<dbReference type="Proteomes" id="UP001145022">
    <property type="component" value="Unassembled WGS sequence"/>
</dbReference>
<reference evidence="1" key="3">
    <citation type="journal article" date="2023" name="J. Biotechnol.">
        <title>Draft Genome Sequences of Endophytic Pseudomonas Strains, Isolated from the Interior of Brassicaceae Plants.</title>
        <authorList>
            <person name="Kaneko H."/>
            <person name="Furuya T."/>
        </authorList>
    </citation>
    <scope>NUCLEOTIDE SEQUENCE</scope>
    <source>
        <strain evidence="1">RS3R-1</strain>
    </source>
</reference>
<proteinExistence type="predicted"/>
<sequence>MHRTEYLATASVNDFIDWLANNLHHTSLFAHSYFDRSRKETVAFAGLEDACGKYYWKHRGTFGVPAGIDLESSHAALSALRDALRRAIHSADDSATLEASTEVMAWGGVRAGNVRWLTAQSPRLAQILTSTTAALASDNLAHPLLNALEQLRFNAGMTKVYSLLVDDFIIYDSRVAAALGWIVVKYCQDRKLQHVPAELAFPWAPSKEAANAAAPKNRNPGTTRYHFPRLIAGRHHAAWNLKASWILAQVLTRATASTFNHGSAILGLRRFEAALFMIGYDLPAMAADETSQVASDAHTEGEWTECYTAARGKRFHYRINTHGIYLDDGRHYPIGLINSMLAHLQHQFASGQFPLANSATKVRSGESRPGIGSAYFKETGRKGNPPDTSALVAVLHELGALAYTPGSPEPWSINFPVFAVEAPLDISALFAREFELNEEL</sequence>
<protein>
    <recommendedName>
        <fullName evidence="3">Integrase</fullName>
    </recommendedName>
</protein>
<keyword evidence="2" id="KW-1185">Reference proteome</keyword>
<evidence type="ECO:0000313" key="2">
    <source>
        <dbReference type="Proteomes" id="UP001145022"/>
    </source>
</evidence>
<evidence type="ECO:0008006" key="3">
    <source>
        <dbReference type="Google" id="ProtNLM"/>
    </source>
</evidence>
<reference evidence="1" key="1">
    <citation type="journal article" date="2021" name="Sci. Rep.">
        <title>An efficient direct screening system for microorganisms that activate plant immune responses based on plant-microbe interactions using cultured plant cells.</title>
        <authorList>
            <person name="Kurokawa M."/>
            <person name="Nakano M."/>
            <person name="Kitahata N."/>
            <person name="Kuchitsu K."/>
            <person name="Furuya T."/>
        </authorList>
    </citation>
    <scope>NUCLEOTIDE SEQUENCE</scope>
    <source>
        <strain evidence="1">RS3R-1</strain>
    </source>
</reference>
<dbReference type="RefSeq" id="WP_177421644.1">
    <property type="nucleotide sequence ID" value="NZ_BSCQ01000028.1"/>
</dbReference>
<gene>
    <name evidence="1" type="ORF">RS3R1_16370</name>
</gene>
<name>A0ABQ5PG96_9PSED</name>
<evidence type="ECO:0000313" key="1">
    <source>
        <dbReference type="EMBL" id="GLH42550.1"/>
    </source>
</evidence>
<organism evidence="1 2">
    <name type="scientific">Pseudomonas atacamensis</name>
    <dbReference type="NCBI Taxonomy" id="2565368"/>
    <lineage>
        <taxon>Bacteria</taxon>
        <taxon>Pseudomonadati</taxon>
        <taxon>Pseudomonadota</taxon>
        <taxon>Gammaproteobacteria</taxon>
        <taxon>Pseudomonadales</taxon>
        <taxon>Pseudomonadaceae</taxon>
        <taxon>Pseudomonas</taxon>
    </lineage>
</organism>
<reference evidence="1" key="2">
    <citation type="submission" date="2022-11" db="EMBL/GenBank/DDBJ databases">
        <title>Draft genome sequencing of Pseudomonas atacamensis RS3R1.</title>
        <authorList>
            <person name="Furuya T."/>
            <person name="Kaneko H."/>
        </authorList>
    </citation>
    <scope>NUCLEOTIDE SEQUENCE</scope>
    <source>
        <strain evidence="1">RS3R-1</strain>
    </source>
</reference>
<comment type="caution">
    <text evidence="1">The sequence shown here is derived from an EMBL/GenBank/DDBJ whole genome shotgun (WGS) entry which is preliminary data.</text>
</comment>
<dbReference type="EMBL" id="BSCQ01000028">
    <property type="protein sequence ID" value="GLH42550.1"/>
    <property type="molecule type" value="Genomic_DNA"/>
</dbReference>